<gene>
    <name evidence="3" type="ORF">D5086_0000248440</name>
</gene>
<comment type="similarity">
    <text evidence="1">Belongs to the cullin family.</text>
</comment>
<sequence>MSMTTANVNSSERFEEGMVVIQEAVDRAIGIAEGTDNVQGFSSEDYMRYYTTIYELSTPNPLGEYSRELYDYYKRIFEEYITSKVLPALNGKKDQDLLQEIVRRWSILKTMTYWLCRFFHYLDRYFIARRKLPSLQQTSHNTFYNLVYAETFGPVKDAVKAMINREREGEQIDQALVKSILAINAENGVGSLKQHKQNLEEAILEDTAAFYSQKASYWMQKKSYNEYMLAVNQCLTHEKNTVSPYLQAKNQKKLLEVVEQELLNAHANELERKKQVDEFPLADHKQTRSEAVLPSAQLSVYRRIWDYICWTLLTAVLHWWLDSM</sequence>
<dbReference type="Gene3D" id="1.20.1310.10">
    <property type="entry name" value="Cullin Repeats"/>
    <property type="match status" value="2"/>
</dbReference>
<proteinExistence type="inferred from homology"/>
<dbReference type="InterPro" id="IPR001373">
    <property type="entry name" value="Cullin_N"/>
</dbReference>
<dbReference type="SUPFAM" id="SSF74788">
    <property type="entry name" value="Cullin repeat-like"/>
    <property type="match status" value="1"/>
</dbReference>
<reference evidence="3" key="1">
    <citation type="submission" date="2018-10" db="EMBL/GenBank/DDBJ databases">
        <title>Population genomic analysis revealed the cold adaptation of white poplar.</title>
        <authorList>
            <person name="Liu Y.-J."/>
        </authorList>
    </citation>
    <scope>NUCLEOTIDE SEQUENCE [LARGE SCALE GENOMIC DNA]</scope>
    <source>
        <strain evidence="3">PAL-ZL1</strain>
    </source>
</reference>
<dbReference type="PANTHER" id="PTHR11932">
    <property type="entry name" value="CULLIN"/>
    <property type="match status" value="1"/>
</dbReference>
<evidence type="ECO:0000256" key="1">
    <source>
        <dbReference type="ARBA" id="ARBA00006019"/>
    </source>
</evidence>
<dbReference type="AlphaFoldDB" id="A0A4U5NRG7"/>
<dbReference type="STRING" id="43335.A0A4U5NRG7"/>
<accession>A0A4U5NRG7</accession>
<dbReference type="EMBL" id="RCHU01000948">
    <property type="protein sequence ID" value="TKR85363.1"/>
    <property type="molecule type" value="Genomic_DNA"/>
</dbReference>
<evidence type="ECO:0000313" key="3">
    <source>
        <dbReference type="EMBL" id="TKR85363.1"/>
    </source>
</evidence>
<organism evidence="3">
    <name type="scientific">Populus alba</name>
    <name type="common">White poplar</name>
    <dbReference type="NCBI Taxonomy" id="43335"/>
    <lineage>
        <taxon>Eukaryota</taxon>
        <taxon>Viridiplantae</taxon>
        <taxon>Streptophyta</taxon>
        <taxon>Embryophyta</taxon>
        <taxon>Tracheophyta</taxon>
        <taxon>Spermatophyta</taxon>
        <taxon>Magnoliopsida</taxon>
        <taxon>eudicotyledons</taxon>
        <taxon>Gunneridae</taxon>
        <taxon>Pentapetalae</taxon>
        <taxon>rosids</taxon>
        <taxon>fabids</taxon>
        <taxon>Malpighiales</taxon>
        <taxon>Salicaceae</taxon>
        <taxon>Saliceae</taxon>
        <taxon>Populus</taxon>
    </lineage>
</organism>
<dbReference type="GO" id="GO:0006511">
    <property type="term" value="P:ubiquitin-dependent protein catabolic process"/>
    <property type="evidence" value="ECO:0007669"/>
    <property type="project" value="InterPro"/>
</dbReference>
<protein>
    <recommendedName>
        <fullName evidence="2">Cullin N-terminal domain-containing protein</fullName>
    </recommendedName>
</protein>
<dbReference type="InterPro" id="IPR045093">
    <property type="entry name" value="Cullin"/>
</dbReference>
<dbReference type="GO" id="GO:0031625">
    <property type="term" value="F:ubiquitin protein ligase binding"/>
    <property type="evidence" value="ECO:0007669"/>
    <property type="project" value="InterPro"/>
</dbReference>
<name>A0A4U5NRG7_POPAL</name>
<dbReference type="InterPro" id="IPR016159">
    <property type="entry name" value="Cullin_repeat-like_dom_sf"/>
</dbReference>
<feature type="domain" description="Cullin N-terminal" evidence="2">
    <location>
        <begin position="39"/>
        <end position="274"/>
    </location>
</feature>
<comment type="caution">
    <text evidence="3">The sequence shown here is derived from an EMBL/GenBank/DDBJ whole genome shotgun (WGS) entry which is preliminary data.</text>
</comment>
<evidence type="ECO:0000259" key="2">
    <source>
        <dbReference type="Pfam" id="PF00888"/>
    </source>
</evidence>
<dbReference type="Pfam" id="PF00888">
    <property type="entry name" value="Cullin"/>
    <property type="match status" value="1"/>
</dbReference>